<feature type="region of interest" description="Disordered" evidence="2">
    <location>
        <begin position="55"/>
        <end position="97"/>
    </location>
</feature>
<dbReference type="AlphaFoldDB" id="A0A1T4V2D0"/>
<accession>A0A1T4V2D0</accession>
<evidence type="ECO:0000256" key="2">
    <source>
        <dbReference type="SAM" id="MobiDB-lite"/>
    </source>
</evidence>
<dbReference type="RefSeq" id="WP_078928143.1">
    <property type="nucleotide sequence ID" value="NZ_FUXX01000006.1"/>
</dbReference>
<name>A0A1T4V2D0_9GAMM</name>
<evidence type="ECO:0000256" key="1">
    <source>
        <dbReference type="SAM" id="Coils"/>
    </source>
</evidence>
<evidence type="ECO:0000313" key="3">
    <source>
        <dbReference type="EMBL" id="SKA59017.1"/>
    </source>
</evidence>
<evidence type="ECO:0000313" key="4">
    <source>
        <dbReference type="Proteomes" id="UP000242432"/>
    </source>
</evidence>
<sequence length="313" mass="33699">MMVFDFEDRILELDSALLCNIDGVGSGTPVQQGGGYNNEEDYDLVDEAEFDKVLDADDDLDVDGADGADEVPDAKKTEESADPSKTTLDKPKNPPSVADHQALMTAMANADKTVGSIVELLQAIIKMNRERKDLEVKMMWTECQNICNNIQAQADKMKADAVKSLVIGLVTSSISVICGALSVRSAVKSVAAMQSATTKLNQASEGATRAAKNLASKNFDADKSVIDARLQKWSGINEAVKGLSSMAGSVSDYMKANMEADNKKIDAANEVLRTAMEEIKKALDDARNSITSAQSNINELLQTHRQTTNKVMG</sequence>
<proteinExistence type="predicted"/>
<organism evidence="3 4">
    <name type="scientific">Succinivibrio dextrinosolvens DSM 3072</name>
    <dbReference type="NCBI Taxonomy" id="1123324"/>
    <lineage>
        <taxon>Bacteria</taxon>
        <taxon>Pseudomonadati</taxon>
        <taxon>Pseudomonadota</taxon>
        <taxon>Gammaproteobacteria</taxon>
        <taxon>Aeromonadales</taxon>
        <taxon>Succinivibrionaceae</taxon>
        <taxon>Succinivibrio</taxon>
    </lineage>
</organism>
<keyword evidence="1" id="KW-0175">Coiled coil</keyword>
<dbReference type="Proteomes" id="UP000242432">
    <property type="component" value="Unassembled WGS sequence"/>
</dbReference>
<feature type="compositionally biased region" description="Acidic residues" evidence="2">
    <location>
        <begin position="56"/>
        <end position="71"/>
    </location>
</feature>
<dbReference type="EMBL" id="FUXX01000006">
    <property type="protein sequence ID" value="SKA59017.1"/>
    <property type="molecule type" value="Genomic_DNA"/>
</dbReference>
<gene>
    <name evidence="3" type="ORF">SAMN02745213_00574</name>
</gene>
<protein>
    <submittedName>
        <fullName evidence="3">Uncharacterized protein</fullName>
    </submittedName>
</protein>
<feature type="coiled-coil region" evidence="1">
    <location>
        <begin position="258"/>
        <end position="310"/>
    </location>
</feature>
<reference evidence="4" key="1">
    <citation type="submission" date="2017-02" db="EMBL/GenBank/DDBJ databases">
        <authorList>
            <person name="Varghese N."/>
            <person name="Submissions S."/>
        </authorList>
    </citation>
    <scope>NUCLEOTIDE SEQUENCE [LARGE SCALE GENOMIC DNA]</scope>
    <source>
        <strain evidence="4">DSM 3072</strain>
    </source>
</reference>
<keyword evidence="4" id="KW-1185">Reference proteome</keyword>